<dbReference type="PANTHER" id="PTHR24248">
    <property type="entry name" value="ADRENERGIC RECEPTOR-RELATED G-PROTEIN COUPLED RECEPTOR"/>
    <property type="match status" value="1"/>
</dbReference>
<dbReference type="EnsemblMetazoa" id="XM_021037521.1">
    <property type="protein sequence ID" value="XP_020893180.1"/>
    <property type="gene ID" value="LOC110232343"/>
</dbReference>
<feature type="transmembrane region" description="Helical" evidence="9">
    <location>
        <begin position="29"/>
        <end position="56"/>
    </location>
</feature>
<feature type="transmembrane region" description="Helical" evidence="9">
    <location>
        <begin position="68"/>
        <end position="92"/>
    </location>
</feature>
<dbReference type="KEGG" id="epa:110232343"/>
<reference evidence="11" key="1">
    <citation type="submission" date="2022-11" db="UniProtKB">
        <authorList>
            <consortium name="EnsemblMetazoa"/>
        </authorList>
    </citation>
    <scope>IDENTIFICATION</scope>
</reference>
<keyword evidence="3 9" id="KW-0812">Transmembrane</keyword>
<dbReference type="InterPro" id="IPR017452">
    <property type="entry name" value="GPCR_Rhodpsn_7TM"/>
</dbReference>
<keyword evidence="8" id="KW-0807">Transducer</keyword>
<evidence type="ECO:0000256" key="9">
    <source>
        <dbReference type="SAM" id="Phobius"/>
    </source>
</evidence>
<feature type="transmembrane region" description="Helical" evidence="9">
    <location>
        <begin position="286"/>
        <end position="308"/>
    </location>
</feature>
<sequence>MSGLNNSNLTVLSTEEDDEVCSEEISPPLIAAGITMLSVMIVCGILGNSLVCISMVKCSFLRRTLSNYLVVSLALSDLLVCTSVLPFDIIYWMDFPQWTIGGYACNIWNSLFYLMMTASVMNLVLISGDRFIAVVYPFRYPTWVTYRVIKVLLTSVWVYSVGVGATLFVLLVPPDGDYYSFDLGEYGDFKWYLNIGNVLIPFSIMVLLYIKIYVIARHHSRRMSTSQASDGSVVNNRISETLRRELRIAKALGVIVLCFLLCWLPYVVLNFMTLNDSIYYDCNIELADTVFCWLAYMNSVLNPILYAYTNHDFRRAFKSIFSRFLTRHQVSDQSISNIESRL</sequence>
<feature type="transmembrane region" description="Helical" evidence="9">
    <location>
        <begin position="191"/>
        <end position="214"/>
    </location>
</feature>
<proteinExistence type="predicted"/>
<dbReference type="GeneID" id="110232343"/>
<dbReference type="OMA" id="HICLIAM"/>
<dbReference type="InterPro" id="IPR000276">
    <property type="entry name" value="GPCR_Rhodpsn"/>
</dbReference>
<keyword evidence="12" id="KW-1185">Reference proteome</keyword>
<dbReference type="AlphaFoldDB" id="A0A913WRW8"/>
<dbReference type="GO" id="GO:0005886">
    <property type="term" value="C:plasma membrane"/>
    <property type="evidence" value="ECO:0007669"/>
    <property type="project" value="UniProtKB-SubCell"/>
</dbReference>
<dbReference type="CDD" id="cd14967">
    <property type="entry name" value="7tmA_amine_R-like"/>
    <property type="match status" value="1"/>
</dbReference>
<dbReference type="OrthoDB" id="5957871at2759"/>
<evidence type="ECO:0000256" key="2">
    <source>
        <dbReference type="ARBA" id="ARBA00022475"/>
    </source>
</evidence>
<keyword evidence="5" id="KW-0297">G-protein coupled receptor</keyword>
<dbReference type="Pfam" id="PF00001">
    <property type="entry name" value="7tm_1"/>
    <property type="match status" value="1"/>
</dbReference>
<dbReference type="GO" id="GO:0004930">
    <property type="term" value="F:G protein-coupled receptor activity"/>
    <property type="evidence" value="ECO:0007669"/>
    <property type="project" value="UniProtKB-KW"/>
</dbReference>
<evidence type="ECO:0000256" key="8">
    <source>
        <dbReference type="ARBA" id="ARBA00023224"/>
    </source>
</evidence>
<dbReference type="RefSeq" id="XP_020893180.1">
    <property type="nucleotide sequence ID" value="XM_021037521.1"/>
</dbReference>
<accession>A0A913WRW8</accession>
<dbReference type="SUPFAM" id="SSF81321">
    <property type="entry name" value="Family A G protein-coupled receptor-like"/>
    <property type="match status" value="1"/>
</dbReference>
<evidence type="ECO:0000313" key="11">
    <source>
        <dbReference type="EnsemblMetazoa" id="XP_020893180.1"/>
    </source>
</evidence>
<comment type="subcellular location">
    <subcellularLocation>
        <location evidence="1">Cell membrane</location>
        <topology evidence="1">Multi-pass membrane protein</topology>
    </subcellularLocation>
</comment>
<evidence type="ECO:0000259" key="10">
    <source>
        <dbReference type="PROSITE" id="PS50262"/>
    </source>
</evidence>
<evidence type="ECO:0000256" key="4">
    <source>
        <dbReference type="ARBA" id="ARBA00022989"/>
    </source>
</evidence>
<dbReference type="PROSITE" id="PS50262">
    <property type="entry name" value="G_PROTEIN_RECEP_F1_2"/>
    <property type="match status" value="1"/>
</dbReference>
<dbReference type="SMART" id="SM01381">
    <property type="entry name" value="7TM_GPCR_Srsx"/>
    <property type="match status" value="1"/>
</dbReference>
<feature type="domain" description="G-protein coupled receptors family 1 profile" evidence="10">
    <location>
        <begin position="47"/>
        <end position="306"/>
    </location>
</feature>
<keyword evidence="7" id="KW-0675">Receptor</keyword>
<feature type="transmembrane region" description="Helical" evidence="9">
    <location>
        <begin position="112"/>
        <end position="136"/>
    </location>
</feature>
<keyword evidence="6 9" id="KW-0472">Membrane</keyword>
<evidence type="ECO:0000313" key="12">
    <source>
        <dbReference type="Proteomes" id="UP000887567"/>
    </source>
</evidence>
<evidence type="ECO:0000256" key="5">
    <source>
        <dbReference type="ARBA" id="ARBA00023040"/>
    </source>
</evidence>
<organism evidence="11 12">
    <name type="scientific">Exaiptasia diaphana</name>
    <name type="common">Tropical sea anemone</name>
    <name type="synonym">Aiptasia pulchella</name>
    <dbReference type="NCBI Taxonomy" id="2652724"/>
    <lineage>
        <taxon>Eukaryota</taxon>
        <taxon>Metazoa</taxon>
        <taxon>Cnidaria</taxon>
        <taxon>Anthozoa</taxon>
        <taxon>Hexacorallia</taxon>
        <taxon>Actiniaria</taxon>
        <taxon>Aiptasiidae</taxon>
        <taxon>Exaiptasia</taxon>
    </lineage>
</organism>
<dbReference type="Gene3D" id="1.20.1070.10">
    <property type="entry name" value="Rhodopsin 7-helix transmembrane proteins"/>
    <property type="match status" value="1"/>
</dbReference>
<keyword evidence="2" id="KW-1003">Cell membrane</keyword>
<evidence type="ECO:0000256" key="3">
    <source>
        <dbReference type="ARBA" id="ARBA00022692"/>
    </source>
</evidence>
<dbReference type="Proteomes" id="UP000887567">
    <property type="component" value="Unplaced"/>
</dbReference>
<keyword evidence="4 9" id="KW-1133">Transmembrane helix</keyword>
<name>A0A913WRW8_EXADI</name>
<feature type="transmembrane region" description="Helical" evidence="9">
    <location>
        <begin position="248"/>
        <end position="266"/>
    </location>
</feature>
<dbReference type="PRINTS" id="PR00237">
    <property type="entry name" value="GPCRRHODOPSN"/>
</dbReference>
<evidence type="ECO:0000256" key="1">
    <source>
        <dbReference type="ARBA" id="ARBA00004651"/>
    </source>
</evidence>
<evidence type="ECO:0000256" key="7">
    <source>
        <dbReference type="ARBA" id="ARBA00023170"/>
    </source>
</evidence>
<feature type="transmembrane region" description="Helical" evidence="9">
    <location>
        <begin position="148"/>
        <end position="171"/>
    </location>
</feature>
<protein>
    <recommendedName>
        <fullName evidence="10">G-protein coupled receptors family 1 profile domain-containing protein</fullName>
    </recommendedName>
</protein>
<evidence type="ECO:0000256" key="6">
    <source>
        <dbReference type="ARBA" id="ARBA00023136"/>
    </source>
</evidence>